<protein>
    <submittedName>
        <fullName evidence="1">Uncharacterized protein</fullName>
    </submittedName>
</protein>
<name>A0A448X3A0_9PLAT</name>
<evidence type="ECO:0000313" key="2">
    <source>
        <dbReference type="Proteomes" id="UP000784294"/>
    </source>
</evidence>
<sequence length="96" mass="9066">MRYGSSAAAAVQGSTSLVMPGLSVAASINAKAVSAQSSICGSASSAIAPISVAANASVVGTSNSGIGGSGGASFLGATSWVSMNPDFQQVIAVDGN</sequence>
<keyword evidence="2" id="KW-1185">Reference proteome</keyword>
<reference evidence="1" key="1">
    <citation type="submission" date="2018-11" db="EMBL/GenBank/DDBJ databases">
        <authorList>
            <consortium name="Pathogen Informatics"/>
        </authorList>
    </citation>
    <scope>NUCLEOTIDE SEQUENCE</scope>
</reference>
<evidence type="ECO:0000313" key="1">
    <source>
        <dbReference type="EMBL" id="VEL26714.1"/>
    </source>
</evidence>
<proteinExistence type="predicted"/>
<gene>
    <name evidence="1" type="ORF">PXEA_LOCUS20154</name>
</gene>
<dbReference type="AlphaFoldDB" id="A0A448X3A0"/>
<comment type="caution">
    <text evidence="1">The sequence shown here is derived from an EMBL/GenBank/DDBJ whole genome shotgun (WGS) entry which is preliminary data.</text>
</comment>
<accession>A0A448X3A0</accession>
<dbReference type="EMBL" id="CAAALY010082259">
    <property type="protein sequence ID" value="VEL26714.1"/>
    <property type="molecule type" value="Genomic_DNA"/>
</dbReference>
<organism evidence="1 2">
    <name type="scientific">Protopolystoma xenopodis</name>
    <dbReference type="NCBI Taxonomy" id="117903"/>
    <lineage>
        <taxon>Eukaryota</taxon>
        <taxon>Metazoa</taxon>
        <taxon>Spiralia</taxon>
        <taxon>Lophotrochozoa</taxon>
        <taxon>Platyhelminthes</taxon>
        <taxon>Monogenea</taxon>
        <taxon>Polyopisthocotylea</taxon>
        <taxon>Polystomatidea</taxon>
        <taxon>Polystomatidae</taxon>
        <taxon>Protopolystoma</taxon>
    </lineage>
</organism>
<dbReference type="Proteomes" id="UP000784294">
    <property type="component" value="Unassembled WGS sequence"/>
</dbReference>